<evidence type="ECO:0000256" key="4">
    <source>
        <dbReference type="ARBA" id="ARBA00022692"/>
    </source>
</evidence>
<dbReference type="RefSeq" id="WP_138086537.1">
    <property type="nucleotide sequence ID" value="NZ_VAUV01000008.1"/>
</dbReference>
<feature type="transmembrane region" description="Helical" evidence="7">
    <location>
        <begin position="137"/>
        <end position="157"/>
    </location>
</feature>
<dbReference type="EMBL" id="VAUV01000008">
    <property type="protein sequence ID" value="TLD70481.1"/>
    <property type="molecule type" value="Genomic_DNA"/>
</dbReference>
<feature type="transmembrane region" description="Helical" evidence="7">
    <location>
        <begin position="9"/>
        <end position="31"/>
    </location>
</feature>
<gene>
    <name evidence="10" type="ORF">FEM03_12190</name>
</gene>
<evidence type="ECO:0000259" key="9">
    <source>
        <dbReference type="Pfam" id="PF06750"/>
    </source>
</evidence>
<keyword evidence="11" id="KW-1185">Reference proteome</keyword>
<dbReference type="PANTHER" id="PTHR30487:SF0">
    <property type="entry name" value="PREPILIN LEADER PEPTIDASE_N-METHYLTRANSFERASE-RELATED"/>
    <property type="match status" value="1"/>
</dbReference>
<dbReference type="GO" id="GO:0006465">
    <property type="term" value="P:signal peptide processing"/>
    <property type="evidence" value="ECO:0007669"/>
    <property type="project" value="TreeGrafter"/>
</dbReference>
<dbReference type="AlphaFoldDB" id="A0A5R8KDW2"/>
<dbReference type="PANTHER" id="PTHR30487">
    <property type="entry name" value="TYPE 4 PREPILIN-LIKE PROTEINS LEADER PEPTIDE-PROCESSING ENZYME"/>
    <property type="match status" value="1"/>
</dbReference>
<feature type="transmembrane region" description="Helical" evidence="7">
    <location>
        <begin position="81"/>
        <end position="99"/>
    </location>
</feature>
<feature type="transmembrane region" description="Helical" evidence="7">
    <location>
        <begin position="169"/>
        <end position="188"/>
    </location>
</feature>
<comment type="subcellular location">
    <subcellularLocation>
        <location evidence="1">Cell membrane</location>
        <topology evidence="1">Multi-pass membrane protein</topology>
    </subcellularLocation>
</comment>
<dbReference type="Proteomes" id="UP000306196">
    <property type="component" value="Unassembled WGS sequence"/>
</dbReference>
<dbReference type="Pfam" id="PF01478">
    <property type="entry name" value="Peptidase_A24"/>
    <property type="match status" value="1"/>
</dbReference>
<accession>A0A5R8KDW2</accession>
<keyword evidence="5 7" id="KW-1133">Transmembrane helix</keyword>
<evidence type="ECO:0000313" key="10">
    <source>
        <dbReference type="EMBL" id="TLD70481.1"/>
    </source>
</evidence>
<keyword evidence="6 7" id="KW-0472">Membrane</keyword>
<evidence type="ECO:0000259" key="8">
    <source>
        <dbReference type="Pfam" id="PF01478"/>
    </source>
</evidence>
<comment type="caution">
    <text evidence="10">The sequence shown here is derived from an EMBL/GenBank/DDBJ whole genome shotgun (WGS) entry which is preliminary data.</text>
</comment>
<feature type="transmembrane region" description="Helical" evidence="7">
    <location>
        <begin position="349"/>
        <end position="368"/>
    </location>
</feature>
<protein>
    <submittedName>
        <fullName evidence="10">Prepilin peptidase</fullName>
    </submittedName>
</protein>
<dbReference type="GO" id="GO:0005886">
    <property type="term" value="C:plasma membrane"/>
    <property type="evidence" value="ECO:0007669"/>
    <property type="project" value="UniProtKB-SubCell"/>
</dbReference>
<evidence type="ECO:0000256" key="1">
    <source>
        <dbReference type="ARBA" id="ARBA00004651"/>
    </source>
</evidence>
<evidence type="ECO:0000313" key="11">
    <source>
        <dbReference type="Proteomes" id="UP000306196"/>
    </source>
</evidence>
<feature type="domain" description="Prepilin type IV endopeptidase peptidase" evidence="8">
    <location>
        <begin position="297"/>
        <end position="339"/>
    </location>
</feature>
<proteinExistence type="inferred from homology"/>
<keyword evidence="4 7" id="KW-0812">Transmembrane</keyword>
<dbReference type="InterPro" id="IPR010627">
    <property type="entry name" value="Prepilin_pept_A24_N"/>
</dbReference>
<comment type="similarity">
    <text evidence="2">Belongs to the peptidase A24 family.</text>
</comment>
<feature type="domain" description="Prepilin peptidase A24 N-terminal" evidence="9">
    <location>
        <begin position="17"/>
        <end position="101"/>
    </location>
</feature>
<evidence type="ECO:0000256" key="7">
    <source>
        <dbReference type="SAM" id="Phobius"/>
    </source>
</evidence>
<dbReference type="GO" id="GO:0004190">
    <property type="term" value="F:aspartic-type endopeptidase activity"/>
    <property type="evidence" value="ECO:0007669"/>
    <property type="project" value="InterPro"/>
</dbReference>
<feature type="transmembrane region" description="Helical" evidence="7">
    <location>
        <begin position="309"/>
        <end position="337"/>
    </location>
</feature>
<dbReference type="InterPro" id="IPR000045">
    <property type="entry name" value="Prepilin_IV_endopep_pep"/>
</dbReference>
<dbReference type="Pfam" id="PF06750">
    <property type="entry name" value="A24_N_bact"/>
    <property type="match status" value="1"/>
</dbReference>
<keyword evidence="3" id="KW-1003">Cell membrane</keyword>
<sequence length="386" mass="43154">MPSTQLIEFLLHSILFVLGANIGSFLNVVIYRLPLGISLSNPKRSFCPHCKTQIPIYRNIPLFTWLFQRGKCAACKAPIPFRYFFVELLTAVLFYLIFLKFRGHWDDITGWGDLVLIYWIFTALLIAGTFIDIDYFILPHEITLGGLAVGLLGSYLIPEMMGEVERGRAILLSFVSACIGLGLLWTVVELGKLAFGRLKQKFDQPESWTIHQPDETQPPIFKIAGDELSWADIYTRPSDRLIITGPAITINDETFTTANAKAEITVDKIKLHLSSGESKTFSLETVTKLEGKATDIVIPREAMGFGDVLLIAMIGSFLGWQAVFFTIVAASFLGSLLAILPRLIGKTEWTAKIPFGPYLAGGAMIWLFSGPQLVDWYLTKTGFRDW</sequence>
<reference evidence="10 11" key="1">
    <citation type="submission" date="2019-05" db="EMBL/GenBank/DDBJ databases">
        <title>Verrucobacter flavum gen. nov., sp. nov. a new member of the family Verrucomicrobiaceae.</title>
        <authorList>
            <person name="Szuroczki S."/>
            <person name="Abbaszade G."/>
            <person name="Szabo A."/>
            <person name="Felfoldi T."/>
            <person name="Schumann P."/>
            <person name="Boka K."/>
            <person name="Keki Z."/>
            <person name="Toumi M."/>
            <person name="Toth E."/>
        </authorList>
    </citation>
    <scope>NUCLEOTIDE SEQUENCE [LARGE SCALE GENOMIC DNA]</scope>
    <source>
        <strain evidence="10 11">MG-N-17</strain>
    </source>
</reference>
<evidence type="ECO:0000256" key="2">
    <source>
        <dbReference type="ARBA" id="ARBA00005801"/>
    </source>
</evidence>
<evidence type="ECO:0000256" key="6">
    <source>
        <dbReference type="ARBA" id="ARBA00023136"/>
    </source>
</evidence>
<feature type="transmembrane region" description="Helical" evidence="7">
    <location>
        <begin position="111"/>
        <end position="131"/>
    </location>
</feature>
<dbReference type="InterPro" id="IPR050882">
    <property type="entry name" value="Prepilin_peptidase/N-MTase"/>
</dbReference>
<evidence type="ECO:0000256" key="5">
    <source>
        <dbReference type="ARBA" id="ARBA00022989"/>
    </source>
</evidence>
<dbReference type="OrthoDB" id="9789291at2"/>
<evidence type="ECO:0000256" key="3">
    <source>
        <dbReference type="ARBA" id="ARBA00022475"/>
    </source>
</evidence>
<name>A0A5R8KDW2_9BACT</name>
<organism evidence="10 11">
    <name type="scientific">Phragmitibacter flavus</name>
    <dbReference type="NCBI Taxonomy" id="2576071"/>
    <lineage>
        <taxon>Bacteria</taxon>
        <taxon>Pseudomonadati</taxon>
        <taxon>Verrucomicrobiota</taxon>
        <taxon>Verrucomicrobiia</taxon>
        <taxon>Verrucomicrobiales</taxon>
        <taxon>Verrucomicrobiaceae</taxon>
        <taxon>Phragmitibacter</taxon>
    </lineage>
</organism>